<dbReference type="Proteomes" id="UP000011087">
    <property type="component" value="Unassembled WGS sequence"/>
</dbReference>
<sequence>MEESENLQEGCWFCRYCSSDCSYMQAVLDFIRDSALLMSEEEIVAQVHENLLAQWPDCGMTREGVKLHIHSHMVCPNMVAARSIREMSRIAAEVRECVVSVDQETGHRCVDEKMAKLYLSFMGSINGVLKGDGKRGVMDTGKKKTG</sequence>
<gene>
    <name evidence="1" type="ORF">GUITHDRAFT_118989</name>
</gene>
<accession>L1IF23</accession>
<dbReference type="RefSeq" id="XP_005821793.1">
    <property type="nucleotide sequence ID" value="XM_005821736.1"/>
</dbReference>
<keyword evidence="3" id="KW-1185">Reference proteome</keyword>
<dbReference type="GeneID" id="17291551"/>
<dbReference type="HOGENOM" id="CLU_1780971_0_0_1"/>
<name>L1IF23_GUITC</name>
<reference evidence="3" key="2">
    <citation type="submission" date="2012-11" db="EMBL/GenBank/DDBJ databases">
        <authorList>
            <person name="Kuo A."/>
            <person name="Curtis B.A."/>
            <person name="Tanifuji G."/>
            <person name="Burki F."/>
            <person name="Gruber A."/>
            <person name="Irimia M."/>
            <person name="Maruyama S."/>
            <person name="Arias M.C."/>
            <person name="Ball S.G."/>
            <person name="Gile G.H."/>
            <person name="Hirakawa Y."/>
            <person name="Hopkins J.F."/>
            <person name="Rensing S.A."/>
            <person name="Schmutz J."/>
            <person name="Symeonidi A."/>
            <person name="Elias M."/>
            <person name="Eveleigh R.J."/>
            <person name="Herman E.K."/>
            <person name="Klute M.J."/>
            <person name="Nakayama T."/>
            <person name="Obornik M."/>
            <person name="Reyes-Prieto A."/>
            <person name="Armbrust E.V."/>
            <person name="Aves S.J."/>
            <person name="Beiko R.G."/>
            <person name="Coutinho P."/>
            <person name="Dacks J.B."/>
            <person name="Durnford D.G."/>
            <person name="Fast N.M."/>
            <person name="Green B.R."/>
            <person name="Grisdale C."/>
            <person name="Hempe F."/>
            <person name="Henrissat B."/>
            <person name="Hoppner M.P."/>
            <person name="Ishida K.-I."/>
            <person name="Kim E."/>
            <person name="Koreny L."/>
            <person name="Kroth P.G."/>
            <person name="Liu Y."/>
            <person name="Malik S.-B."/>
            <person name="Maier U.G."/>
            <person name="McRose D."/>
            <person name="Mock T."/>
            <person name="Neilson J.A."/>
            <person name="Onodera N.T."/>
            <person name="Poole A.M."/>
            <person name="Pritham E.J."/>
            <person name="Richards T.A."/>
            <person name="Rocap G."/>
            <person name="Roy S.W."/>
            <person name="Sarai C."/>
            <person name="Schaack S."/>
            <person name="Shirato S."/>
            <person name="Slamovits C.H."/>
            <person name="Spencer D.F."/>
            <person name="Suzuki S."/>
            <person name="Worden A.Z."/>
            <person name="Zauner S."/>
            <person name="Barry K."/>
            <person name="Bell C."/>
            <person name="Bharti A.K."/>
            <person name="Crow J.A."/>
            <person name="Grimwood J."/>
            <person name="Kramer R."/>
            <person name="Lindquist E."/>
            <person name="Lucas S."/>
            <person name="Salamov A."/>
            <person name="McFadden G.I."/>
            <person name="Lane C.E."/>
            <person name="Keeling P.J."/>
            <person name="Gray M.W."/>
            <person name="Grigoriev I.V."/>
            <person name="Archibald J.M."/>
        </authorList>
    </citation>
    <scope>NUCLEOTIDE SEQUENCE</scope>
    <source>
        <strain evidence="3">CCMP2712</strain>
    </source>
</reference>
<dbReference type="EMBL" id="JH993102">
    <property type="protein sequence ID" value="EKX34813.1"/>
    <property type="molecule type" value="Genomic_DNA"/>
</dbReference>
<dbReference type="EnsemblProtists" id="EKX34813">
    <property type="protein sequence ID" value="EKX34813"/>
    <property type="gene ID" value="GUITHDRAFT_118989"/>
</dbReference>
<evidence type="ECO:0000313" key="1">
    <source>
        <dbReference type="EMBL" id="EKX34813.1"/>
    </source>
</evidence>
<dbReference type="KEGG" id="gtt:GUITHDRAFT_118989"/>
<evidence type="ECO:0000313" key="2">
    <source>
        <dbReference type="EnsemblProtists" id="EKX34813"/>
    </source>
</evidence>
<reference evidence="1 3" key="1">
    <citation type="journal article" date="2012" name="Nature">
        <title>Algal genomes reveal evolutionary mosaicism and the fate of nucleomorphs.</title>
        <authorList>
            <consortium name="DOE Joint Genome Institute"/>
            <person name="Curtis B.A."/>
            <person name="Tanifuji G."/>
            <person name="Burki F."/>
            <person name="Gruber A."/>
            <person name="Irimia M."/>
            <person name="Maruyama S."/>
            <person name="Arias M.C."/>
            <person name="Ball S.G."/>
            <person name="Gile G.H."/>
            <person name="Hirakawa Y."/>
            <person name="Hopkins J.F."/>
            <person name="Kuo A."/>
            <person name="Rensing S.A."/>
            <person name="Schmutz J."/>
            <person name="Symeonidi A."/>
            <person name="Elias M."/>
            <person name="Eveleigh R.J."/>
            <person name="Herman E.K."/>
            <person name="Klute M.J."/>
            <person name="Nakayama T."/>
            <person name="Obornik M."/>
            <person name="Reyes-Prieto A."/>
            <person name="Armbrust E.V."/>
            <person name="Aves S.J."/>
            <person name="Beiko R.G."/>
            <person name="Coutinho P."/>
            <person name="Dacks J.B."/>
            <person name="Durnford D.G."/>
            <person name="Fast N.M."/>
            <person name="Green B.R."/>
            <person name="Grisdale C.J."/>
            <person name="Hempel F."/>
            <person name="Henrissat B."/>
            <person name="Hoppner M.P."/>
            <person name="Ishida K."/>
            <person name="Kim E."/>
            <person name="Koreny L."/>
            <person name="Kroth P.G."/>
            <person name="Liu Y."/>
            <person name="Malik S.B."/>
            <person name="Maier U.G."/>
            <person name="McRose D."/>
            <person name="Mock T."/>
            <person name="Neilson J.A."/>
            <person name="Onodera N.T."/>
            <person name="Poole A.M."/>
            <person name="Pritham E.J."/>
            <person name="Richards T.A."/>
            <person name="Rocap G."/>
            <person name="Roy S.W."/>
            <person name="Sarai C."/>
            <person name="Schaack S."/>
            <person name="Shirato S."/>
            <person name="Slamovits C.H."/>
            <person name="Spencer D.F."/>
            <person name="Suzuki S."/>
            <person name="Worden A.Z."/>
            <person name="Zauner S."/>
            <person name="Barry K."/>
            <person name="Bell C."/>
            <person name="Bharti A.K."/>
            <person name="Crow J.A."/>
            <person name="Grimwood J."/>
            <person name="Kramer R."/>
            <person name="Lindquist E."/>
            <person name="Lucas S."/>
            <person name="Salamov A."/>
            <person name="McFadden G.I."/>
            <person name="Lane C.E."/>
            <person name="Keeling P.J."/>
            <person name="Gray M.W."/>
            <person name="Grigoriev I.V."/>
            <person name="Archibald J.M."/>
        </authorList>
    </citation>
    <scope>NUCLEOTIDE SEQUENCE</scope>
    <source>
        <strain evidence="1 3">CCMP2712</strain>
    </source>
</reference>
<organism evidence="1">
    <name type="scientific">Guillardia theta (strain CCMP2712)</name>
    <name type="common">Cryptophyte</name>
    <dbReference type="NCBI Taxonomy" id="905079"/>
    <lineage>
        <taxon>Eukaryota</taxon>
        <taxon>Cryptophyceae</taxon>
        <taxon>Pyrenomonadales</taxon>
        <taxon>Geminigeraceae</taxon>
        <taxon>Guillardia</taxon>
    </lineage>
</organism>
<dbReference type="PaxDb" id="55529-EKX34813"/>
<reference evidence="2" key="3">
    <citation type="submission" date="2015-06" db="UniProtKB">
        <authorList>
            <consortium name="EnsemblProtists"/>
        </authorList>
    </citation>
    <scope>IDENTIFICATION</scope>
</reference>
<evidence type="ECO:0000313" key="3">
    <source>
        <dbReference type="Proteomes" id="UP000011087"/>
    </source>
</evidence>
<protein>
    <submittedName>
        <fullName evidence="1 2">Uncharacterized protein</fullName>
    </submittedName>
</protein>
<dbReference type="AlphaFoldDB" id="L1IF23"/>
<proteinExistence type="predicted"/>